<dbReference type="AlphaFoldDB" id="A0A919LBJ3"/>
<name>A0A919LBJ3_9ACTN</name>
<dbReference type="GO" id="GO:0005737">
    <property type="term" value="C:cytoplasm"/>
    <property type="evidence" value="ECO:0007669"/>
    <property type="project" value="TreeGrafter"/>
</dbReference>
<dbReference type="Proteomes" id="UP000600026">
    <property type="component" value="Unassembled WGS sequence"/>
</dbReference>
<dbReference type="InterPro" id="IPR016639">
    <property type="entry name" value="GST_Omega/GSH"/>
</dbReference>
<keyword evidence="2" id="KW-1185">Reference proteome</keyword>
<sequence>MSQTVLPRTCPAPALRGRIGTGFSPVPYRYHLYLAADCPRSLRALTARTLLGLGGTVTTTVLGPGTDAPGHTALRRAYEAAGHHFDGALTAPALVDTWSGRVVSNHTPDILEDLRLLAAHPAFRAAAQIASQTS</sequence>
<gene>
    <name evidence="1" type="ORF">Sxan_16690</name>
</gene>
<evidence type="ECO:0000313" key="2">
    <source>
        <dbReference type="Proteomes" id="UP000600026"/>
    </source>
</evidence>
<dbReference type="EMBL" id="BNEE01000004">
    <property type="protein sequence ID" value="GHI84305.1"/>
    <property type="molecule type" value="Genomic_DNA"/>
</dbReference>
<dbReference type="PANTHER" id="PTHR32419:SF6">
    <property type="entry name" value="GLUTATHIONE S-TRANSFERASE OMEGA-LIKE 1-RELATED"/>
    <property type="match status" value="1"/>
</dbReference>
<comment type="caution">
    <text evidence="1">The sequence shown here is derived from an EMBL/GenBank/DDBJ whole genome shotgun (WGS) entry which is preliminary data.</text>
</comment>
<dbReference type="PANTHER" id="PTHR32419">
    <property type="entry name" value="GLUTATHIONYL-HYDROQUINONE REDUCTASE"/>
    <property type="match status" value="1"/>
</dbReference>
<dbReference type="OrthoDB" id="9769158at2"/>
<organism evidence="1 2">
    <name type="scientific">Streptomyces xanthophaeus</name>
    <dbReference type="NCBI Taxonomy" id="67385"/>
    <lineage>
        <taxon>Bacteria</taxon>
        <taxon>Bacillati</taxon>
        <taxon>Actinomycetota</taxon>
        <taxon>Actinomycetes</taxon>
        <taxon>Kitasatosporales</taxon>
        <taxon>Streptomycetaceae</taxon>
        <taxon>Streptomyces</taxon>
    </lineage>
</organism>
<dbReference type="RefSeq" id="WP_051859843.1">
    <property type="nucleotide sequence ID" value="NZ_BNEE01000004.1"/>
</dbReference>
<dbReference type="Gene3D" id="3.40.30.10">
    <property type="entry name" value="Glutaredoxin"/>
    <property type="match status" value="2"/>
</dbReference>
<dbReference type="GO" id="GO:0004364">
    <property type="term" value="F:glutathione transferase activity"/>
    <property type="evidence" value="ECO:0007669"/>
    <property type="project" value="InterPro"/>
</dbReference>
<reference evidence="1" key="1">
    <citation type="submission" date="2020-09" db="EMBL/GenBank/DDBJ databases">
        <title>Whole genome shotgun sequence of Streptomyces xanthophaeus NBRC 12829.</title>
        <authorList>
            <person name="Komaki H."/>
            <person name="Tamura T."/>
        </authorList>
    </citation>
    <scope>NUCLEOTIDE SEQUENCE</scope>
    <source>
        <strain evidence="1">NBRC 12829</strain>
    </source>
</reference>
<accession>A0A919LBJ3</accession>
<protein>
    <submittedName>
        <fullName evidence="1">Uncharacterized protein</fullName>
    </submittedName>
</protein>
<proteinExistence type="predicted"/>
<evidence type="ECO:0000313" key="1">
    <source>
        <dbReference type="EMBL" id="GHI84305.1"/>
    </source>
</evidence>